<dbReference type="CDD" id="cd00067">
    <property type="entry name" value="GAL4"/>
    <property type="match status" value="1"/>
</dbReference>
<dbReference type="InterPro" id="IPR036864">
    <property type="entry name" value="Zn2-C6_fun-type_DNA-bd_sf"/>
</dbReference>
<dbReference type="EMBL" id="JABEVY010000046">
    <property type="protein sequence ID" value="KAF5253115.1"/>
    <property type="molecule type" value="Genomic_DNA"/>
</dbReference>
<evidence type="ECO:0000256" key="1">
    <source>
        <dbReference type="ARBA" id="ARBA00023242"/>
    </source>
</evidence>
<gene>
    <name evidence="4" type="ORF">FANTH_1946</name>
</gene>
<protein>
    <recommendedName>
        <fullName evidence="3">Zn(2)-C6 fungal-type domain-containing protein</fullName>
    </recommendedName>
</protein>
<keyword evidence="1" id="KW-0539">Nucleus</keyword>
<name>A0A8H5EAF4_9HYPO</name>
<dbReference type="AlphaFoldDB" id="A0A8H5EAF4"/>
<feature type="compositionally biased region" description="Low complexity" evidence="2">
    <location>
        <begin position="1"/>
        <end position="13"/>
    </location>
</feature>
<evidence type="ECO:0000256" key="2">
    <source>
        <dbReference type="SAM" id="MobiDB-lite"/>
    </source>
</evidence>
<feature type="region of interest" description="Disordered" evidence="2">
    <location>
        <begin position="1"/>
        <end position="20"/>
    </location>
</feature>
<dbReference type="Pfam" id="PF00172">
    <property type="entry name" value="Zn_clus"/>
    <property type="match status" value="1"/>
</dbReference>
<dbReference type="PROSITE" id="PS50048">
    <property type="entry name" value="ZN2_CY6_FUNGAL_2"/>
    <property type="match status" value="1"/>
</dbReference>
<dbReference type="Gene3D" id="4.10.240.10">
    <property type="entry name" value="Zn(2)-C6 fungal-type DNA-binding domain"/>
    <property type="match status" value="1"/>
</dbReference>
<evidence type="ECO:0000259" key="3">
    <source>
        <dbReference type="PROSITE" id="PS50048"/>
    </source>
</evidence>
<dbReference type="PROSITE" id="PS00463">
    <property type="entry name" value="ZN2_CY6_FUNGAL_1"/>
    <property type="match status" value="1"/>
</dbReference>
<dbReference type="SUPFAM" id="SSF57701">
    <property type="entry name" value="Zn2/Cys6 DNA-binding domain"/>
    <property type="match status" value="1"/>
</dbReference>
<keyword evidence="5" id="KW-1185">Reference proteome</keyword>
<dbReference type="SMART" id="SM00066">
    <property type="entry name" value="GAL4"/>
    <property type="match status" value="1"/>
</dbReference>
<dbReference type="InterPro" id="IPR001138">
    <property type="entry name" value="Zn2Cys6_DnaBD"/>
</dbReference>
<evidence type="ECO:0000313" key="5">
    <source>
        <dbReference type="Proteomes" id="UP000573603"/>
    </source>
</evidence>
<reference evidence="4 5" key="1">
    <citation type="journal article" date="2020" name="BMC Genomics">
        <title>Correction to: Identification and distribution of gene clusters required for synthesis of sphingolipid metabolism inhibitors in diverse species of the filamentous fungus Fusarium.</title>
        <authorList>
            <person name="Kim H.S."/>
            <person name="Lohmar J.M."/>
            <person name="Busman M."/>
            <person name="Brown D.W."/>
            <person name="Naumann T.A."/>
            <person name="Divon H.H."/>
            <person name="Lysoe E."/>
            <person name="Uhlig S."/>
            <person name="Proctor R.H."/>
        </authorList>
    </citation>
    <scope>NUCLEOTIDE SEQUENCE [LARGE SCALE GENOMIC DNA]</scope>
    <source>
        <strain evidence="4 5">NRRL 25214</strain>
    </source>
</reference>
<comment type="caution">
    <text evidence="4">The sequence shown here is derived from an EMBL/GenBank/DDBJ whole genome shotgun (WGS) entry which is preliminary data.</text>
</comment>
<sequence>MGSSLPLSSPGPLATTPSRRQSCDRCHSQKLRCTPVGTNRTGACSRCYRHGTQCVYSLSRPKGRPSVHYYKGEMVLMPLKSLRETVMQPLTLEEYGSATIQEPGMTHSLQLSAPPHTSEIIAPCLPESDPISAPGPYLELIPEAWGDCALQLDGYSWDIMHARSQATDLSISVFNAPTAVYLGLYDSGEDIGVPEPQGDWYLETRDNLSTMGQSSLYIYNNAMKILGHLTPRAQALSNKSREVFENWVSFHKQGDIDRRFPSLLLNDAVFKLVMTWLFIPSEDMDDECSMFNSLSTTEYELLNEEVVVELVSCSSKFTKTTLSLQEELGSRTNKAVSDDNVAHHRVAACHALLLDSFGAVLGALQGAADADRHAAQGTMPSGCADLRLAMVVQLCSYMFVRQCRVVDAYLEAISGPNLSVWSPNKGPQDGRVMQESKARAERLVAWFQTLWYSLT</sequence>
<feature type="domain" description="Zn(2)-C6 fungal-type" evidence="3">
    <location>
        <begin position="22"/>
        <end position="56"/>
    </location>
</feature>
<accession>A0A8H5EAF4</accession>
<dbReference type="GO" id="GO:0008270">
    <property type="term" value="F:zinc ion binding"/>
    <property type="evidence" value="ECO:0007669"/>
    <property type="project" value="InterPro"/>
</dbReference>
<evidence type="ECO:0000313" key="4">
    <source>
        <dbReference type="EMBL" id="KAF5253115.1"/>
    </source>
</evidence>
<organism evidence="4 5">
    <name type="scientific">Fusarium anthophilum</name>
    <dbReference type="NCBI Taxonomy" id="48485"/>
    <lineage>
        <taxon>Eukaryota</taxon>
        <taxon>Fungi</taxon>
        <taxon>Dikarya</taxon>
        <taxon>Ascomycota</taxon>
        <taxon>Pezizomycotina</taxon>
        <taxon>Sordariomycetes</taxon>
        <taxon>Hypocreomycetidae</taxon>
        <taxon>Hypocreales</taxon>
        <taxon>Nectriaceae</taxon>
        <taxon>Fusarium</taxon>
        <taxon>Fusarium fujikuroi species complex</taxon>
    </lineage>
</organism>
<dbReference type="GO" id="GO:0000981">
    <property type="term" value="F:DNA-binding transcription factor activity, RNA polymerase II-specific"/>
    <property type="evidence" value="ECO:0007669"/>
    <property type="project" value="InterPro"/>
</dbReference>
<proteinExistence type="predicted"/>
<dbReference type="Proteomes" id="UP000573603">
    <property type="component" value="Unassembled WGS sequence"/>
</dbReference>